<accession>A0A0V1H818</accession>
<gene>
    <name evidence="2" type="ORF">T11_16297</name>
</gene>
<name>A0A0V1H818_9BILA</name>
<feature type="region of interest" description="Disordered" evidence="1">
    <location>
        <begin position="35"/>
        <end position="82"/>
    </location>
</feature>
<organism evidence="2 3">
    <name type="scientific">Trichinella zimbabwensis</name>
    <dbReference type="NCBI Taxonomy" id="268475"/>
    <lineage>
        <taxon>Eukaryota</taxon>
        <taxon>Metazoa</taxon>
        <taxon>Ecdysozoa</taxon>
        <taxon>Nematoda</taxon>
        <taxon>Enoplea</taxon>
        <taxon>Dorylaimia</taxon>
        <taxon>Trichinellida</taxon>
        <taxon>Trichinellidae</taxon>
        <taxon>Trichinella</taxon>
    </lineage>
</organism>
<evidence type="ECO:0000313" key="3">
    <source>
        <dbReference type="Proteomes" id="UP000055024"/>
    </source>
</evidence>
<proteinExistence type="predicted"/>
<evidence type="ECO:0000313" key="2">
    <source>
        <dbReference type="EMBL" id="KRZ06743.1"/>
    </source>
</evidence>
<dbReference type="Proteomes" id="UP000055024">
    <property type="component" value="Unassembled WGS sequence"/>
</dbReference>
<evidence type="ECO:0000256" key="1">
    <source>
        <dbReference type="SAM" id="MobiDB-lite"/>
    </source>
</evidence>
<sequence length="90" mass="9708">MSSIPVLAIRRECAQITVGLNNVLLQAIQSLKTKSRTSGTTGSYHEAAVSGHAADENKSMSGIQISVSRGTSNHQHTSQLRRCLLKYQPS</sequence>
<keyword evidence="3" id="KW-1185">Reference proteome</keyword>
<dbReference type="EMBL" id="JYDP01000113">
    <property type="protein sequence ID" value="KRZ06743.1"/>
    <property type="molecule type" value="Genomic_DNA"/>
</dbReference>
<reference evidence="2 3" key="1">
    <citation type="submission" date="2015-01" db="EMBL/GenBank/DDBJ databases">
        <title>Evolution of Trichinella species and genotypes.</title>
        <authorList>
            <person name="Korhonen P.K."/>
            <person name="Edoardo P."/>
            <person name="Giuseppe L.R."/>
            <person name="Gasser R.B."/>
        </authorList>
    </citation>
    <scope>NUCLEOTIDE SEQUENCE [LARGE SCALE GENOMIC DNA]</scope>
    <source>
        <strain evidence="2">ISS1029</strain>
    </source>
</reference>
<protein>
    <submittedName>
        <fullName evidence="2">Uncharacterized protein</fullName>
    </submittedName>
</protein>
<comment type="caution">
    <text evidence="2">The sequence shown here is derived from an EMBL/GenBank/DDBJ whole genome shotgun (WGS) entry which is preliminary data.</text>
</comment>
<dbReference type="AlphaFoldDB" id="A0A0V1H818"/>
<feature type="compositionally biased region" description="Polar residues" evidence="1">
    <location>
        <begin position="59"/>
        <end position="80"/>
    </location>
</feature>